<gene>
    <name evidence="1" type="ORF">LCGC14_0239130</name>
</gene>
<organism evidence="1">
    <name type="scientific">marine sediment metagenome</name>
    <dbReference type="NCBI Taxonomy" id="412755"/>
    <lineage>
        <taxon>unclassified sequences</taxon>
        <taxon>metagenomes</taxon>
        <taxon>ecological metagenomes</taxon>
    </lineage>
</organism>
<dbReference type="Gene3D" id="1.10.472.150">
    <property type="entry name" value="Glucose-regulated metallo-peptidase M90, N-terminal domain"/>
    <property type="match status" value="1"/>
</dbReference>
<dbReference type="InterPro" id="IPR042252">
    <property type="entry name" value="MtfA_N"/>
</dbReference>
<protein>
    <recommendedName>
        <fullName evidence="2">Protein MtfA</fullName>
    </recommendedName>
</protein>
<reference evidence="1" key="1">
    <citation type="journal article" date="2015" name="Nature">
        <title>Complex archaea that bridge the gap between prokaryotes and eukaryotes.</title>
        <authorList>
            <person name="Spang A."/>
            <person name="Saw J.H."/>
            <person name="Jorgensen S.L."/>
            <person name="Zaremba-Niedzwiedzka K."/>
            <person name="Martijn J."/>
            <person name="Lind A.E."/>
            <person name="van Eijk R."/>
            <person name="Schleper C."/>
            <person name="Guy L."/>
            <person name="Ettema T.J."/>
        </authorList>
    </citation>
    <scope>NUCLEOTIDE SEQUENCE</scope>
</reference>
<dbReference type="PANTHER" id="PTHR30164:SF2">
    <property type="entry name" value="PROTEIN MTFA"/>
    <property type="match status" value="1"/>
</dbReference>
<sequence>MFGWLKRRRRGALRHRPFPQAWEDIIERNVPQWRSLDPDEQEQMKGHIHVFLAEKTFQGCGGLAITDEIRLTIAAQACLLLLHREGDYFPRMTSILVYPSHYATPVRQRAAGGFVIETEQTRLGESWYRGPVVLSWDGVLHGASDVGDGRNVVLHEFAHQLDSADGAVDGAPDLGPRERYADWARVLGEEYQDLVERMHAHRGSIIRGYGATSPAEFFAVVTEVFFEKPRHLKRKHPELYEQFKAFYKQDPAARMLNAEC</sequence>
<dbReference type="AlphaFoldDB" id="A0A0F9WSZ4"/>
<evidence type="ECO:0000313" key="1">
    <source>
        <dbReference type="EMBL" id="KKN89406.1"/>
    </source>
</evidence>
<comment type="caution">
    <text evidence="1">The sequence shown here is derived from an EMBL/GenBank/DDBJ whole genome shotgun (WGS) entry which is preliminary data.</text>
</comment>
<proteinExistence type="predicted"/>
<dbReference type="Pfam" id="PF06167">
    <property type="entry name" value="Peptidase_M90"/>
    <property type="match status" value="1"/>
</dbReference>
<dbReference type="EMBL" id="LAZR01000119">
    <property type="protein sequence ID" value="KKN89406.1"/>
    <property type="molecule type" value="Genomic_DNA"/>
</dbReference>
<dbReference type="CDD" id="cd20169">
    <property type="entry name" value="Peptidase_M90_mtfA"/>
    <property type="match status" value="1"/>
</dbReference>
<dbReference type="GO" id="GO:0004177">
    <property type="term" value="F:aminopeptidase activity"/>
    <property type="evidence" value="ECO:0007669"/>
    <property type="project" value="TreeGrafter"/>
</dbReference>
<dbReference type="InterPro" id="IPR010384">
    <property type="entry name" value="MtfA_fam"/>
</dbReference>
<dbReference type="GO" id="GO:0008237">
    <property type="term" value="F:metallopeptidase activity"/>
    <property type="evidence" value="ECO:0007669"/>
    <property type="project" value="InterPro"/>
</dbReference>
<dbReference type="PANTHER" id="PTHR30164">
    <property type="entry name" value="MTFA PEPTIDASE"/>
    <property type="match status" value="1"/>
</dbReference>
<dbReference type="Gene3D" id="3.40.390.10">
    <property type="entry name" value="Collagenase (Catalytic Domain)"/>
    <property type="match status" value="1"/>
</dbReference>
<dbReference type="GO" id="GO:0005829">
    <property type="term" value="C:cytosol"/>
    <property type="evidence" value="ECO:0007669"/>
    <property type="project" value="TreeGrafter"/>
</dbReference>
<name>A0A0F9WSZ4_9ZZZZ</name>
<dbReference type="InterPro" id="IPR024079">
    <property type="entry name" value="MetalloPept_cat_dom_sf"/>
</dbReference>
<dbReference type="SUPFAM" id="SSF55486">
    <property type="entry name" value="Metalloproteases ('zincins'), catalytic domain"/>
    <property type="match status" value="1"/>
</dbReference>
<accession>A0A0F9WSZ4</accession>
<evidence type="ECO:0008006" key="2">
    <source>
        <dbReference type="Google" id="ProtNLM"/>
    </source>
</evidence>